<dbReference type="Proteomes" id="UP000001916">
    <property type="component" value="Plasmid pMESIL02"/>
</dbReference>
<organism evidence="1 2">
    <name type="scientific">Allomeiothermus silvanus (strain ATCC 700542 / DSM 9946 / NBRC 106475 / NCIMB 13440 / VI-R2)</name>
    <name type="common">Thermus silvanus</name>
    <dbReference type="NCBI Taxonomy" id="526227"/>
    <lineage>
        <taxon>Bacteria</taxon>
        <taxon>Thermotogati</taxon>
        <taxon>Deinococcota</taxon>
        <taxon>Deinococci</taxon>
        <taxon>Thermales</taxon>
        <taxon>Thermaceae</taxon>
        <taxon>Allomeiothermus</taxon>
    </lineage>
</organism>
<dbReference type="HOGENOM" id="CLU_2735317_0_0_0"/>
<dbReference type="RefSeq" id="WP_013159816.1">
    <property type="nucleotide sequence ID" value="NC_014214.1"/>
</dbReference>
<dbReference type="OrthoDB" id="26380at2"/>
<gene>
    <name evidence="1" type="ORF">Mesil_3547</name>
</gene>
<accession>D7BJI4</accession>
<dbReference type="EMBL" id="CP002044">
    <property type="protein sequence ID" value="ADH65340.1"/>
    <property type="molecule type" value="Genomic_DNA"/>
</dbReference>
<proteinExistence type="predicted"/>
<dbReference type="KEGG" id="msv:Mesil_3547"/>
<geneLocation type="plasmid" evidence="1 2">
    <name>pMESIL02</name>
</geneLocation>
<keyword evidence="1" id="KW-0614">Plasmid</keyword>
<keyword evidence="2" id="KW-1185">Reference proteome</keyword>
<sequence length="71" mass="7992">MKTKRFLKKVGRLELSYLPEAPDHGWPELAVVLDKRIVPVAVGSEATTLWHHPLSEAGFRALADRILEEVC</sequence>
<protein>
    <submittedName>
        <fullName evidence="1">Uncharacterized protein</fullName>
    </submittedName>
</protein>
<evidence type="ECO:0000313" key="2">
    <source>
        <dbReference type="Proteomes" id="UP000001916"/>
    </source>
</evidence>
<dbReference type="AlphaFoldDB" id="D7BJI4"/>
<reference evidence="1 2" key="1">
    <citation type="journal article" date="2010" name="Stand. Genomic Sci.">
        <title>Complete genome sequence of Meiothermus silvanus type strain (VI-R2).</title>
        <authorList>
            <person name="Sikorski J."/>
            <person name="Tindall B.J."/>
            <person name="Lowry S."/>
            <person name="Lucas S."/>
            <person name="Nolan M."/>
            <person name="Copeland A."/>
            <person name="Glavina Del Rio T."/>
            <person name="Tice H."/>
            <person name="Cheng J.F."/>
            <person name="Han C."/>
            <person name="Pitluck S."/>
            <person name="Liolios K."/>
            <person name="Ivanova N."/>
            <person name="Mavromatis K."/>
            <person name="Mikhailova N."/>
            <person name="Pati A."/>
            <person name="Goodwin L."/>
            <person name="Chen A."/>
            <person name="Palaniappan K."/>
            <person name="Land M."/>
            <person name="Hauser L."/>
            <person name="Chang Y.J."/>
            <person name="Jeffries C.D."/>
            <person name="Rohde M."/>
            <person name="Goker M."/>
            <person name="Woyke T."/>
            <person name="Bristow J."/>
            <person name="Eisen J.A."/>
            <person name="Markowitz V."/>
            <person name="Hugenholtz P."/>
            <person name="Kyrpides N.C."/>
            <person name="Klenk H.P."/>
            <person name="Lapidus A."/>
        </authorList>
    </citation>
    <scope>NUCLEOTIDE SEQUENCE [LARGE SCALE GENOMIC DNA]</scope>
    <source>
        <strain evidence="2">ATCC 700542 / DSM 9946 / VI-R2</strain>
        <plasmid evidence="2">Plasmid pMESIL02</plasmid>
    </source>
</reference>
<evidence type="ECO:0000313" key="1">
    <source>
        <dbReference type="EMBL" id="ADH65340.1"/>
    </source>
</evidence>
<name>D7BJI4_ALLS1</name>